<reference evidence="9 10" key="1">
    <citation type="submission" date="2019-03" db="EMBL/GenBank/DDBJ databases">
        <title>Genome Sequencing and Assembly of Various Microbes Isolated from Partially Reclaimed Soil and Acid Mine Drainage (AMD) Site.</title>
        <authorList>
            <person name="Steinbock B."/>
            <person name="Bechtold R."/>
            <person name="Sevigny J.L."/>
            <person name="Thomas D."/>
            <person name="Cuthill L.R."/>
            <person name="Aveiro Johannsen E.J."/>
            <person name="Thomas K."/>
            <person name="Ghosh A."/>
        </authorList>
    </citation>
    <scope>NUCLEOTIDE SEQUENCE [LARGE SCALE GENOMIC DNA]</scope>
    <source>
        <strain evidence="9 10">S-A1</strain>
    </source>
</reference>
<evidence type="ECO:0000313" key="9">
    <source>
        <dbReference type="EMBL" id="TDL36846.1"/>
    </source>
</evidence>
<organism evidence="9 10">
    <name type="scientific">Arthrobacter nitrophenolicus</name>
    <dbReference type="NCBI Taxonomy" id="683150"/>
    <lineage>
        <taxon>Bacteria</taxon>
        <taxon>Bacillati</taxon>
        <taxon>Actinomycetota</taxon>
        <taxon>Actinomycetes</taxon>
        <taxon>Micrococcales</taxon>
        <taxon>Micrococcaceae</taxon>
        <taxon>Arthrobacter</taxon>
    </lineage>
</organism>
<feature type="transmembrane region" description="Helical" evidence="8">
    <location>
        <begin position="84"/>
        <end position="103"/>
    </location>
</feature>
<dbReference type="GO" id="GO:0015297">
    <property type="term" value="F:antiporter activity"/>
    <property type="evidence" value="ECO:0007669"/>
    <property type="project" value="TreeGrafter"/>
</dbReference>
<evidence type="ECO:0000256" key="2">
    <source>
        <dbReference type="ARBA" id="ARBA00022448"/>
    </source>
</evidence>
<evidence type="ECO:0000256" key="1">
    <source>
        <dbReference type="ARBA" id="ARBA00004651"/>
    </source>
</evidence>
<evidence type="ECO:0000256" key="7">
    <source>
        <dbReference type="RuleBase" id="RU003942"/>
    </source>
</evidence>
<dbReference type="Pfam" id="PF00893">
    <property type="entry name" value="Multi_Drug_Res"/>
    <property type="match status" value="1"/>
</dbReference>
<evidence type="ECO:0000256" key="8">
    <source>
        <dbReference type="SAM" id="Phobius"/>
    </source>
</evidence>
<dbReference type="GO" id="GO:0005886">
    <property type="term" value="C:plasma membrane"/>
    <property type="evidence" value="ECO:0007669"/>
    <property type="project" value="UniProtKB-SubCell"/>
</dbReference>
<dbReference type="GO" id="GO:0015220">
    <property type="term" value="F:choline transmembrane transporter activity"/>
    <property type="evidence" value="ECO:0007669"/>
    <property type="project" value="TreeGrafter"/>
</dbReference>
<dbReference type="PANTHER" id="PTHR30561:SF1">
    <property type="entry name" value="MULTIDRUG TRANSPORTER EMRE"/>
    <property type="match status" value="1"/>
</dbReference>
<name>A0A4R5Y065_9MICC</name>
<comment type="caution">
    <text evidence="9">The sequence shown here is derived from an EMBL/GenBank/DDBJ whole genome shotgun (WGS) entry which is preliminary data.</text>
</comment>
<evidence type="ECO:0000256" key="6">
    <source>
        <dbReference type="ARBA" id="ARBA00023136"/>
    </source>
</evidence>
<dbReference type="SUPFAM" id="SSF103481">
    <property type="entry name" value="Multidrug resistance efflux transporter EmrE"/>
    <property type="match status" value="1"/>
</dbReference>
<keyword evidence="3" id="KW-1003">Cell membrane</keyword>
<accession>A0A4R5Y065</accession>
<evidence type="ECO:0000256" key="3">
    <source>
        <dbReference type="ARBA" id="ARBA00022475"/>
    </source>
</evidence>
<dbReference type="InterPro" id="IPR045324">
    <property type="entry name" value="Small_multidrug_res"/>
</dbReference>
<evidence type="ECO:0000256" key="5">
    <source>
        <dbReference type="ARBA" id="ARBA00022989"/>
    </source>
</evidence>
<gene>
    <name evidence="9" type="ORF">E2R57_13035</name>
</gene>
<dbReference type="AlphaFoldDB" id="A0A4R5Y065"/>
<proteinExistence type="inferred from homology"/>
<keyword evidence="4 7" id="KW-0812">Transmembrane</keyword>
<keyword evidence="2" id="KW-0813">Transport</keyword>
<comment type="subcellular location">
    <subcellularLocation>
        <location evidence="1 7">Cell membrane</location>
        <topology evidence="1 7">Multi-pass membrane protein</topology>
    </subcellularLocation>
</comment>
<keyword evidence="6 8" id="KW-0472">Membrane</keyword>
<protein>
    <submittedName>
        <fullName evidence="9">QacE family quaternary ammonium compound efflux SMR transporter</fullName>
    </submittedName>
</protein>
<dbReference type="OrthoDB" id="3175079at2"/>
<evidence type="ECO:0000313" key="10">
    <source>
        <dbReference type="Proteomes" id="UP000294621"/>
    </source>
</evidence>
<dbReference type="GO" id="GO:0015199">
    <property type="term" value="F:amino-acid betaine transmembrane transporter activity"/>
    <property type="evidence" value="ECO:0007669"/>
    <property type="project" value="TreeGrafter"/>
</dbReference>
<dbReference type="Proteomes" id="UP000294621">
    <property type="component" value="Unassembled WGS sequence"/>
</dbReference>
<comment type="similarity">
    <text evidence="7">Belongs to the drug/metabolite transporter (DMT) superfamily. Small multidrug resistance (SMR) (TC 2.A.7.1) family.</text>
</comment>
<dbReference type="STRING" id="683150.G205_09628"/>
<feature type="transmembrane region" description="Helical" evidence="8">
    <location>
        <begin position="30"/>
        <end position="52"/>
    </location>
</feature>
<dbReference type="Gene3D" id="1.10.3730.20">
    <property type="match status" value="1"/>
</dbReference>
<sequence>MKRWLYLGGAVVAEVSATLALKAALETPGWYVLVVAGYAAAFFLLTVCLRLGMSISVAYGAWGAGGVTATALLSAAIFDEPLTWLMGCGIALILAGVITVEAGSQKAHRASRTEEQA</sequence>
<dbReference type="RefSeq" id="WP_133349703.1">
    <property type="nucleotide sequence ID" value="NZ_SMZQ01000006.1"/>
</dbReference>
<dbReference type="InterPro" id="IPR000390">
    <property type="entry name" value="Small_drug/metabolite_transptr"/>
</dbReference>
<dbReference type="EMBL" id="SMZQ01000006">
    <property type="protein sequence ID" value="TDL36846.1"/>
    <property type="molecule type" value="Genomic_DNA"/>
</dbReference>
<dbReference type="PANTHER" id="PTHR30561">
    <property type="entry name" value="SMR FAMILY PROTON-DEPENDENT DRUG EFFLUX TRANSPORTER SUGE"/>
    <property type="match status" value="1"/>
</dbReference>
<feature type="transmembrane region" description="Helical" evidence="8">
    <location>
        <begin position="59"/>
        <end position="78"/>
    </location>
</feature>
<evidence type="ECO:0000256" key="4">
    <source>
        <dbReference type="ARBA" id="ARBA00022692"/>
    </source>
</evidence>
<keyword evidence="5 8" id="KW-1133">Transmembrane helix</keyword>
<dbReference type="GO" id="GO:0031460">
    <property type="term" value="P:glycine betaine transport"/>
    <property type="evidence" value="ECO:0007669"/>
    <property type="project" value="TreeGrafter"/>
</dbReference>
<dbReference type="InterPro" id="IPR037185">
    <property type="entry name" value="EmrE-like"/>
</dbReference>